<keyword evidence="2" id="KW-0378">Hydrolase</keyword>
<dbReference type="InterPro" id="IPR000286">
    <property type="entry name" value="HDACs"/>
</dbReference>
<evidence type="ECO:0000313" key="5">
    <source>
        <dbReference type="Proteomes" id="UP001595840"/>
    </source>
</evidence>
<dbReference type="CDD" id="cd09993">
    <property type="entry name" value="HDAC_classIV"/>
    <property type="match status" value="1"/>
</dbReference>
<dbReference type="Pfam" id="PF00850">
    <property type="entry name" value="Hist_deacetyl"/>
    <property type="match status" value="1"/>
</dbReference>
<protein>
    <submittedName>
        <fullName evidence="4">Histone deacetylase</fullName>
    </submittedName>
</protein>
<proteinExistence type="inferred from homology"/>
<evidence type="ECO:0000313" key="4">
    <source>
        <dbReference type="EMBL" id="MFC4362700.1"/>
    </source>
</evidence>
<evidence type="ECO:0000256" key="1">
    <source>
        <dbReference type="ARBA" id="ARBA00005947"/>
    </source>
</evidence>
<gene>
    <name evidence="4" type="ORF">ACFOX3_10320</name>
</gene>
<comment type="caution">
    <text evidence="4">The sequence shown here is derived from an EMBL/GenBank/DDBJ whole genome shotgun (WGS) entry which is preliminary data.</text>
</comment>
<name>A0ABV8V646_9GAMM</name>
<dbReference type="Gene3D" id="3.40.800.20">
    <property type="entry name" value="Histone deacetylase domain"/>
    <property type="match status" value="1"/>
</dbReference>
<dbReference type="PANTHER" id="PTHR10625">
    <property type="entry name" value="HISTONE DEACETYLASE HDAC1-RELATED"/>
    <property type="match status" value="1"/>
</dbReference>
<sequence>MQSTFFYSPEYDYSLGLLSCLHPFEGRKYSIALRLLEQSAGQRVSPRAPEGPVSVEALLRVHDRSYLESLSKADRIASVLEVSLLRWVPAGVLQRRLVEPAKWACEGTLQAVRWALEQKGMALNLGGGFHHAFADRGEGFCFFSDAAIAVADAIAKKLLSCDDEIWLIDLDAHRGNGFEDCLSQQTKLSVFDMYNFQVYPGLHQKDLPFMLPLKNCTDDAAYLEILKTELPRFVEQSPRPALVFYNAGTDVVLGDGVGRLGLSPSAVIERDRFVVDALRALGVPTVVLTSGGYNSESPKLIAQLAQYVLQD</sequence>
<organism evidence="4 5">
    <name type="scientific">Simiduia curdlanivorans</name>
    <dbReference type="NCBI Taxonomy" id="1492769"/>
    <lineage>
        <taxon>Bacteria</taxon>
        <taxon>Pseudomonadati</taxon>
        <taxon>Pseudomonadota</taxon>
        <taxon>Gammaproteobacteria</taxon>
        <taxon>Cellvibrionales</taxon>
        <taxon>Cellvibrionaceae</taxon>
        <taxon>Simiduia</taxon>
    </lineage>
</organism>
<dbReference type="InterPro" id="IPR023696">
    <property type="entry name" value="Ureohydrolase_dom_sf"/>
</dbReference>
<feature type="domain" description="Histone deacetylase" evidence="3">
    <location>
        <begin position="22"/>
        <end position="300"/>
    </location>
</feature>
<dbReference type="SUPFAM" id="SSF52768">
    <property type="entry name" value="Arginase/deacetylase"/>
    <property type="match status" value="1"/>
</dbReference>
<dbReference type="InterPro" id="IPR037138">
    <property type="entry name" value="His_deacetylse_dom_sf"/>
</dbReference>
<comment type="similarity">
    <text evidence="1">Belongs to the histone deacetylase family.</text>
</comment>
<dbReference type="RefSeq" id="WP_290259247.1">
    <property type="nucleotide sequence ID" value="NZ_JAUFQG010000004.1"/>
</dbReference>
<reference evidence="5" key="1">
    <citation type="journal article" date="2019" name="Int. J. Syst. Evol. Microbiol.">
        <title>The Global Catalogue of Microorganisms (GCM) 10K type strain sequencing project: providing services to taxonomists for standard genome sequencing and annotation.</title>
        <authorList>
            <consortium name="The Broad Institute Genomics Platform"/>
            <consortium name="The Broad Institute Genome Sequencing Center for Infectious Disease"/>
            <person name="Wu L."/>
            <person name="Ma J."/>
        </authorList>
    </citation>
    <scope>NUCLEOTIDE SEQUENCE [LARGE SCALE GENOMIC DNA]</scope>
    <source>
        <strain evidence="5">CECT 8570</strain>
    </source>
</reference>
<dbReference type="EMBL" id="JBHSCX010000008">
    <property type="protein sequence ID" value="MFC4362700.1"/>
    <property type="molecule type" value="Genomic_DNA"/>
</dbReference>
<dbReference type="PRINTS" id="PR01270">
    <property type="entry name" value="HDASUPER"/>
</dbReference>
<evidence type="ECO:0000256" key="2">
    <source>
        <dbReference type="ARBA" id="ARBA00022801"/>
    </source>
</evidence>
<dbReference type="InterPro" id="IPR044150">
    <property type="entry name" value="HDAC_classIV"/>
</dbReference>
<dbReference type="Proteomes" id="UP001595840">
    <property type="component" value="Unassembled WGS sequence"/>
</dbReference>
<keyword evidence="5" id="KW-1185">Reference proteome</keyword>
<evidence type="ECO:0000259" key="3">
    <source>
        <dbReference type="Pfam" id="PF00850"/>
    </source>
</evidence>
<dbReference type="PANTHER" id="PTHR10625:SF23">
    <property type="entry name" value="HISTONE DEACETYLASE 11"/>
    <property type="match status" value="1"/>
</dbReference>
<accession>A0ABV8V646</accession>
<dbReference type="InterPro" id="IPR023801">
    <property type="entry name" value="His_deacetylse_dom"/>
</dbReference>